<evidence type="ECO:0000256" key="3">
    <source>
        <dbReference type="ARBA" id="ARBA00023242"/>
    </source>
</evidence>
<feature type="domain" description="Rnh202 triple barrel" evidence="8">
    <location>
        <begin position="28"/>
        <end position="98"/>
    </location>
</feature>
<dbReference type="PANTHER" id="PTHR13383:SF11">
    <property type="entry name" value="RIBONUCLEASE H2 SUBUNIT B"/>
    <property type="match status" value="1"/>
</dbReference>
<dbReference type="GeneID" id="19200879"/>
<dbReference type="OrthoDB" id="29098at2759"/>
<dbReference type="KEGG" id="cput:CONPUDRAFT_136310"/>
<feature type="domain" description="Ribonuclease H2 subunit B wHTH" evidence="7">
    <location>
        <begin position="101"/>
        <end position="250"/>
    </location>
</feature>
<evidence type="ECO:0000256" key="5">
    <source>
        <dbReference type="ARBA" id="ARBA00033464"/>
    </source>
</evidence>
<accession>A0A5M3MVJ0</accession>
<dbReference type="GO" id="GO:0005654">
    <property type="term" value="C:nucleoplasm"/>
    <property type="evidence" value="ECO:0007669"/>
    <property type="project" value="TreeGrafter"/>
</dbReference>
<dbReference type="RefSeq" id="XP_007767012.1">
    <property type="nucleotide sequence ID" value="XM_007768822.1"/>
</dbReference>
<keyword evidence="3" id="KW-0539">Nucleus</keyword>
<proteinExistence type="predicted"/>
<evidence type="ECO:0000256" key="4">
    <source>
        <dbReference type="ARBA" id="ARBA00024778"/>
    </source>
</evidence>
<evidence type="ECO:0000313" key="9">
    <source>
        <dbReference type="EMBL" id="EIW83182.1"/>
    </source>
</evidence>
<dbReference type="Proteomes" id="UP000053558">
    <property type="component" value="Unassembled WGS sequence"/>
</dbReference>
<dbReference type="GO" id="GO:0006401">
    <property type="term" value="P:RNA catabolic process"/>
    <property type="evidence" value="ECO:0007669"/>
    <property type="project" value="TreeGrafter"/>
</dbReference>
<protein>
    <recommendedName>
        <fullName evidence="2">Ribonuclease H2 subunit B</fullName>
    </recommendedName>
    <alternativeName>
        <fullName evidence="5">Ribonuclease HI subunit B</fullName>
    </alternativeName>
</protein>
<dbReference type="GO" id="GO:0032299">
    <property type="term" value="C:ribonuclease H2 complex"/>
    <property type="evidence" value="ECO:0007669"/>
    <property type="project" value="InterPro"/>
</dbReference>
<evidence type="ECO:0000259" key="7">
    <source>
        <dbReference type="Pfam" id="PF09468"/>
    </source>
</evidence>
<keyword evidence="10" id="KW-1185">Reference proteome</keyword>
<dbReference type="InterPro" id="IPR040456">
    <property type="entry name" value="RNase_H2_suB"/>
</dbReference>
<dbReference type="CDD" id="cd09270">
    <property type="entry name" value="RNase_H2-B"/>
    <property type="match status" value="1"/>
</dbReference>
<evidence type="ECO:0000313" key="10">
    <source>
        <dbReference type="Proteomes" id="UP000053558"/>
    </source>
</evidence>
<dbReference type="EMBL" id="JH711576">
    <property type="protein sequence ID" value="EIW83182.1"/>
    <property type="molecule type" value="Genomic_DNA"/>
</dbReference>
<evidence type="ECO:0000259" key="8">
    <source>
        <dbReference type="Pfam" id="PF17745"/>
    </source>
</evidence>
<reference evidence="10" key="1">
    <citation type="journal article" date="2012" name="Science">
        <title>The Paleozoic origin of enzymatic lignin decomposition reconstructed from 31 fungal genomes.</title>
        <authorList>
            <person name="Floudas D."/>
            <person name="Binder M."/>
            <person name="Riley R."/>
            <person name="Barry K."/>
            <person name="Blanchette R.A."/>
            <person name="Henrissat B."/>
            <person name="Martinez A.T."/>
            <person name="Otillar R."/>
            <person name="Spatafora J.W."/>
            <person name="Yadav J.S."/>
            <person name="Aerts A."/>
            <person name="Benoit I."/>
            <person name="Boyd A."/>
            <person name="Carlson A."/>
            <person name="Copeland A."/>
            <person name="Coutinho P.M."/>
            <person name="de Vries R.P."/>
            <person name="Ferreira P."/>
            <person name="Findley K."/>
            <person name="Foster B."/>
            <person name="Gaskell J."/>
            <person name="Glotzer D."/>
            <person name="Gorecki P."/>
            <person name="Heitman J."/>
            <person name="Hesse C."/>
            <person name="Hori C."/>
            <person name="Igarashi K."/>
            <person name="Jurgens J.A."/>
            <person name="Kallen N."/>
            <person name="Kersten P."/>
            <person name="Kohler A."/>
            <person name="Kuees U."/>
            <person name="Kumar T.K.A."/>
            <person name="Kuo A."/>
            <person name="LaButti K."/>
            <person name="Larrondo L.F."/>
            <person name="Lindquist E."/>
            <person name="Ling A."/>
            <person name="Lombard V."/>
            <person name="Lucas S."/>
            <person name="Lundell T."/>
            <person name="Martin R."/>
            <person name="McLaughlin D.J."/>
            <person name="Morgenstern I."/>
            <person name="Morin E."/>
            <person name="Murat C."/>
            <person name="Nagy L.G."/>
            <person name="Nolan M."/>
            <person name="Ohm R.A."/>
            <person name="Patyshakuliyeva A."/>
            <person name="Rokas A."/>
            <person name="Ruiz-Duenas F.J."/>
            <person name="Sabat G."/>
            <person name="Salamov A."/>
            <person name="Samejima M."/>
            <person name="Schmutz J."/>
            <person name="Slot J.C."/>
            <person name="St John F."/>
            <person name="Stenlid J."/>
            <person name="Sun H."/>
            <person name="Sun S."/>
            <person name="Syed K."/>
            <person name="Tsang A."/>
            <person name="Wiebenga A."/>
            <person name="Young D."/>
            <person name="Pisabarro A."/>
            <person name="Eastwood D.C."/>
            <person name="Martin F."/>
            <person name="Cullen D."/>
            <person name="Grigoriev I.V."/>
            <person name="Hibbett D.S."/>
        </authorList>
    </citation>
    <scope>NUCLEOTIDE SEQUENCE [LARGE SCALE GENOMIC DNA]</scope>
    <source>
        <strain evidence="10">RWD-64-598 SS2</strain>
    </source>
</reference>
<comment type="function">
    <text evidence="4">Non catalytic subunit of RNase H2, an endonuclease that specifically degrades the RNA of RNA:DNA hybrids. Participates in DNA replication, possibly by mediating the removal of lagging-strand Okazaki fragment RNA primers during DNA replication. Mediates the excision of single ribonucleotides from DNA:RNA duplexes.</text>
</comment>
<dbReference type="Gene3D" id="2.20.25.530">
    <property type="match status" value="1"/>
</dbReference>
<dbReference type="Gene3D" id="1.10.20.120">
    <property type="match status" value="1"/>
</dbReference>
<dbReference type="PANTHER" id="PTHR13383">
    <property type="entry name" value="RIBONUCLEASE H2 SUBUNIT B"/>
    <property type="match status" value="1"/>
</dbReference>
<dbReference type="Pfam" id="PF17745">
    <property type="entry name" value="Ydr279_N"/>
    <property type="match status" value="1"/>
</dbReference>
<dbReference type="OMA" id="AQWVLIA"/>
<comment type="caution">
    <text evidence="9">The sequence shown here is derived from an EMBL/GenBank/DDBJ whole genome shotgun (WGS) entry which is preliminary data.</text>
</comment>
<evidence type="ECO:0000256" key="1">
    <source>
        <dbReference type="ARBA" id="ARBA00004123"/>
    </source>
</evidence>
<dbReference type="Pfam" id="PF09468">
    <property type="entry name" value="RNase_H2-Ydr279"/>
    <property type="match status" value="1"/>
</dbReference>
<feature type="region of interest" description="Disordered" evidence="6">
    <location>
        <begin position="275"/>
        <end position="319"/>
    </location>
</feature>
<organism evidence="9 10">
    <name type="scientific">Coniophora puteana (strain RWD-64-598)</name>
    <name type="common">Brown rot fungus</name>
    <dbReference type="NCBI Taxonomy" id="741705"/>
    <lineage>
        <taxon>Eukaryota</taxon>
        <taxon>Fungi</taxon>
        <taxon>Dikarya</taxon>
        <taxon>Basidiomycota</taxon>
        <taxon>Agaricomycotina</taxon>
        <taxon>Agaricomycetes</taxon>
        <taxon>Agaricomycetidae</taxon>
        <taxon>Boletales</taxon>
        <taxon>Coniophorineae</taxon>
        <taxon>Coniophoraceae</taxon>
        <taxon>Coniophora</taxon>
    </lineage>
</organism>
<gene>
    <name evidence="9" type="ORF">CONPUDRAFT_136310</name>
</gene>
<name>A0A5M3MVJ0_CONPW</name>
<evidence type="ECO:0000256" key="2">
    <source>
        <dbReference type="ARBA" id="ARBA00019062"/>
    </source>
</evidence>
<comment type="subcellular location">
    <subcellularLocation>
        <location evidence="1">Nucleus</location>
    </subcellularLocation>
</comment>
<evidence type="ECO:0000256" key="6">
    <source>
        <dbReference type="SAM" id="MobiDB-lite"/>
    </source>
</evidence>
<dbReference type="InterPro" id="IPR041195">
    <property type="entry name" value="Rnh202_N"/>
</dbReference>
<dbReference type="InterPro" id="IPR019024">
    <property type="entry name" value="RNase_H2_suB_wHTH"/>
</dbReference>
<dbReference type="AlphaFoldDB" id="A0A5M3MVJ0"/>
<sequence length="336" mass="37207">MSYHLGILPSDVIDRLTERPDSESVRSDPLDTRLVRLPHPRTGVASLFLVSHSQHPETKEDEASILEVQAVAPPHARSWFHEENVVADGKLLVMTPIDPAFLLIPILQASIPDNDAQVNFMPLDDILESSATRLASSSVSNESISRRDVISLGALPCVKRAVKRICEAKEITEEIIVYRYSSERVLEYLRKKVYRLSKPPHCDISRTIVRSLAKDGLMDDGKEELLRLGRTKAACEILSQYLSPEIYQQVLSSYDFSSLDTYLKTLNDNHLVPVESGNSTAKAKKGSRDNVAGATQSDGAKKRKAPAKGSHGVEKLKKANTNGMSKLSTFFQKKSA</sequence>